<name>A0A0V0I5S4_SOLCH</name>
<evidence type="ECO:0000313" key="1">
    <source>
        <dbReference type="EMBL" id="JAP27919.1"/>
    </source>
</evidence>
<reference evidence="1" key="1">
    <citation type="submission" date="2015-12" db="EMBL/GenBank/DDBJ databases">
        <title>Gene expression during late stages of embryo sac development: a critical building block for successful pollen-pistil interactions.</title>
        <authorList>
            <person name="Liu Y."/>
            <person name="Joly V."/>
            <person name="Sabar M."/>
            <person name="Matton D.P."/>
        </authorList>
    </citation>
    <scope>NUCLEOTIDE SEQUENCE</scope>
</reference>
<sequence length="62" mass="6937">MPVGLHRLMMQTQVTRISIQRLVDPVEHSESVVSLLTFRRTLLFAFSISLLGCCGVLSQHPS</sequence>
<dbReference type="EMBL" id="GEDG01010662">
    <property type="protein sequence ID" value="JAP27919.1"/>
    <property type="molecule type" value="Transcribed_RNA"/>
</dbReference>
<accession>A0A0V0I5S4</accession>
<proteinExistence type="predicted"/>
<protein>
    <submittedName>
        <fullName evidence="1">Putative ovule protein</fullName>
    </submittedName>
</protein>
<organism evidence="1">
    <name type="scientific">Solanum chacoense</name>
    <name type="common">Chaco potato</name>
    <dbReference type="NCBI Taxonomy" id="4108"/>
    <lineage>
        <taxon>Eukaryota</taxon>
        <taxon>Viridiplantae</taxon>
        <taxon>Streptophyta</taxon>
        <taxon>Embryophyta</taxon>
        <taxon>Tracheophyta</taxon>
        <taxon>Spermatophyta</taxon>
        <taxon>Magnoliopsida</taxon>
        <taxon>eudicotyledons</taxon>
        <taxon>Gunneridae</taxon>
        <taxon>Pentapetalae</taxon>
        <taxon>asterids</taxon>
        <taxon>lamiids</taxon>
        <taxon>Solanales</taxon>
        <taxon>Solanaceae</taxon>
        <taxon>Solanoideae</taxon>
        <taxon>Solaneae</taxon>
        <taxon>Solanum</taxon>
    </lineage>
</organism>
<dbReference type="AlphaFoldDB" id="A0A0V0I5S4"/>